<dbReference type="Gene3D" id="1.10.3260.10">
    <property type="entry name" value="DNA ligase, ATP-dependent, N-terminal domain"/>
    <property type="match status" value="1"/>
</dbReference>
<dbReference type="GO" id="GO:0003910">
    <property type="term" value="F:DNA ligase (ATP) activity"/>
    <property type="evidence" value="ECO:0007669"/>
    <property type="project" value="InterPro"/>
</dbReference>
<evidence type="ECO:0000256" key="1">
    <source>
        <dbReference type="ARBA" id="ARBA00022598"/>
    </source>
</evidence>
<dbReference type="AlphaFoldDB" id="A0A1R3G075"/>
<dbReference type="GO" id="GO:0006281">
    <property type="term" value="P:DNA repair"/>
    <property type="evidence" value="ECO:0007669"/>
    <property type="project" value="InterPro"/>
</dbReference>
<gene>
    <name evidence="2" type="ORF">COLO4_37657</name>
</gene>
<reference evidence="3" key="1">
    <citation type="submission" date="2013-09" db="EMBL/GenBank/DDBJ databases">
        <title>Corchorus olitorius genome sequencing.</title>
        <authorList>
            <person name="Alam M."/>
            <person name="Haque M.S."/>
            <person name="Islam M.S."/>
            <person name="Emdad E.M."/>
            <person name="Islam M.M."/>
            <person name="Ahmed B."/>
            <person name="Halim A."/>
            <person name="Hossen Q.M.M."/>
            <person name="Hossain M.Z."/>
            <person name="Ahmed R."/>
            <person name="Khan M.M."/>
            <person name="Islam R."/>
            <person name="Rashid M.M."/>
            <person name="Khan S.A."/>
            <person name="Rahman M.S."/>
            <person name="Alam M."/>
            <person name="Yahiya A.S."/>
            <person name="Khan M.S."/>
            <person name="Azam M.S."/>
            <person name="Haque T."/>
            <person name="Lashkar M.Z.H."/>
            <person name="Akhand A.I."/>
            <person name="Morshed G."/>
            <person name="Roy S."/>
            <person name="Uddin K.S."/>
            <person name="Rabeya T."/>
            <person name="Hossain A.S."/>
            <person name="Chowdhury A."/>
            <person name="Snigdha A.R."/>
            <person name="Mortoza M.S."/>
            <person name="Matin S.A."/>
            <person name="Hoque S.M.E."/>
            <person name="Islam M.K."/>
            <person name="Roy D.K."/>
            <person name="Haider R."/>
            <person name="Moosa M.M."/>
            <person name="Elias S.M."/>
            <person name="Hasan A.M."/>
            <person name="Jahan S."/>
            <person name="Shafiuddin M."/>
            <person name="Mahmood N."/>
            <person name="Shommy N.S."/>
        </authorList>
    </citation>
    <scope>NUCLEOTIDE SEQUENCE [LARGE SCALE GENOMIC DNA]</scope>
    <source>
        <strain evidence="3">cv. O-4</strain>
    </source>
</reference>
<comment type="caution">
    <text evidence="2">The sequence shown here is derived from an EMBL/GenBank/DDBJ whole genome shotgun (WGS) entry which is preliminary data.</text>
</comment>
<dbReference type="Proteomes" id="UP000187203">
    <property type="component" value="Unassembled WGS sequence"/>
</dbReference>
<name>A0A1R3G075_9ROSI</name>
<accession>A0A1R3G075</accession>
<keyword evidence="3" id="KW-1185">Reference proteome</keyword>
<dbReference type="EMBL" id="AWUE01024154">
    <property type="protein sequence ID" value="OMO51447.1"/>
    <property type="molecule type" value="Genomic_DNA"/>
</dbReference>
<keyword evidence="1" id="KW-0436">Ligase</keyword>
<dbReference type="STRING" id="93759.A0A1R3G075"/>
<dbReference type="GO" id="GO:0006310">
    <property type="term" value="P:DNA recombination"/>
    <property type="evidence" value="ECO:0007669"/>
    <property type="project" value="InterPro"/>
</dbReference>
<proteinExistence type="predicted"/>
<evidence type="ECO:0000313" key="3">
    <source>
        <dbReference type="Proteomes" id="UP000187203"/>
    </source>
</evidence>
<sequence length="133" mass="14817">MRLKLERKGLMAAPLHRRARCQICRDEIKVGKKRVNGCSSSSPCQELNIGGSLVTSALEEACGTNRSKIREMYNDIGDLGMFYDVFLRFCDASLLALQNINSKALLIRVKIYEETTIRELSEDIGITSAGFLA</sequence>
<dbReference type="OrthoDB" id="206088at2759"/>
<dbReference type="GO" id="GO:0003677">
    <property type="term" value="F:DNA binding"/>
    <property type="evidence" value="ECO:0007669"/>
    <property type="project" value="InterPro"/>
</dbReference>
<organism evidence="2 3">
    <name type="scientific">Corchorus olitorius</name>
    <dbReference type="NCBI Taxonomy" id="93759"/>
    <lineage>
        <taxon>Eukaryota</taxon>
        <taxon>Viridiplantae</taxon>
        <taxon>Streptophyta</taxon>
        <taxon>Embryophyta</taxon>
        <taxon>Tracheophyta</taxon>
        <taxon>Spermatophyta</taxon>
        <taxon>Magnoliopsida</taxon>
        <taxon>eudicotyledons</taxon>
        <taxon>Gunneridae</taxon>
        <taxon>Pentapetalae</taxon>
        <taxon>rosids</taxon>
        <taxon>malvids</taxon>
        <taxon>Malvales</taxon>
        <taxon>Malvaceae</taxon>
        <taxon>Grewioideae</taxon>
        <taxon>Apeibeae</taxon>
        <taxon>Corchorus</taxon>
    </lineage>
</organism>
<dbReference type="InterPro" id="IPR036599">
    <property type="entry name" value="DNA_ligase_N_sf"/>
</dbReference>
<dbReference type="SUPFAM" id="SSF117018">
    <property type="entry name" value="ATP-dependent DNA ligase DNA-binding domain"/>
    <property type="match status" value="1"/>
</dbReference>
<evidence type="ECO:0000313" key="2">
    <source>
        <dbReference type="EMBL" id="OMO51447.1"/>
    </source>
</evidence>
<protein>
    <submittedName>
        <fullName evidence="2">Uncharacterized protein</fullName>
    </submittedName>
</protein>